<evidence type="ECO:0000256" key="9">
    <source>
        <dbReference type="ARBA" id="ARBA00023295"/>
    </source>
</evidence>
<evidence type="ECO:0000313" key="14">
    <source>
        <dbReference type="EMBL" id="KAH8985173.1"/>
    </source>
</evidence>
<evidence type="ECO:0000256" key="1">
    <source>
        <dbReference type="ARBA" id="ARBA00000448"/>
    </source>
</evidence>
<reference evidence="14" key="1">
    <citation type="submission" date="2022-01" db="EMBL/GenBank/DDBJ databases">
        <title>Comparative genomics reveals a dynamic genome evolution in the ectomycorrhizal milk-cap (Lactarius) mushrooms.</title>
        <authorList>
            <consortium name="DOE Joint Genome Institute"/>
            <person name="Lebreton A."/>
            <person name="Tang N."/>
            <person name="Kuo A."/>
            <person name="LaButti K."/>
            <person name="Drula E."/>
            <person name="Barry K."/>
            <person name="Clum A."/>
            <person name="Lipzen A."/>
            <person name="Mousain D."/>
            <person name="Ng V."/>
            <person name="Wang R."/>
            <person name="Wang X."/>
            <person name="Dai Y."/>
            <person name="Henrissat B."/>
            <person name="Grigoriev I.V."/>
            <person name="Guerin-Laguette A."/>
            <person name="Yu F."/>
            <person name="Martin F.M."/>
        </authorList>
    </citation>
    <scope>NUCLEOTIDE SEQUENCE</scope>
    <source>
        <strain evidence="14">QP</strain>
    </source>
</reference>
<evidence type="ECO:0000256" key="7">
    <source>
        <dbReference type="ARBA" id="ARBA00023180"/>
    </source>
</evidence>
<keyword evidence="6" id="KW-0136">Cellulose degradation</keyword>
<dbReference type="InterPro" id="IPR036881">
    <property type="entry name" value="Glyco_hydro_3_C_sf"/>
</dbReference>
<dbReference type="Pfam" id="PF01915">
    <property type="entry name" value="Glyco_hydro_3_C"/>
    <property type="match status" value="1"/>
</dbReference>
<dbReference type="InterPro" id="IPR001764">
    <property type="entry name" value="Glyco_hydro_3_N"/>
</dbReference>
<feature type="region of interest" description="Disordered" evidence="11">
    <location>
        <begin position="117"/>
        <end position="140"/>
    </location>
</feature>
<evidence type="ECO:0000259" key="13">
    <source>
        <dbReference type="SMART" id="SM01217"/>
    </source>
</evidence>
<evidence type="ECO:0000256" key="11">
    <source>
        <dbReference type="SAM" id="MobiDB-lite"/>
    </source>
</evidence>
<dbReference type="InterPro" id="IPR036962">
    <property type="entry name" value="Glyco_hydro_3_N_sf"/>
</dbReference>
<feature type="domain" description="Fibronectin type III-like" evidence="13">
    <location>
        <begin position="785"/>
        <end position="854"/>
    </location>
</feature>
<dbReference type="InterPro" id="IPR002772">
    <property type="entry name" value="Glyco_hydro_3_C"/>
</dbReference>
<keyword evidence="15" id="KW-1185">Reference proteome</keyword>
<dbReference type="GO" id="GO:0008422">
    <property type="term" value="F:beta-glucosidase activity"/>
    <property type="evidence" value="ECO:0007669"/>
    <property type="project" value="UniProtKB-EC"/>
</dbReference>
<proteinExistence type="inferred from homology"/>
<dbReference type="Gene3D" id="3.40.50.1700">
    <property type="entry name" value="Glycoside hydrolase family 3 C-terminal domain"/>
    <property type="match status" value="1"/>
</dbReference>
<feature type="compositionally biased region" description="Low complexity" evidence="11">
    <location>
        <begin position="22"/>
        <end position="90"/>
    </location>
</feature>
<dbReference type="Gene3D" id="3.20.20.300">
    <property type="entry name" value="Glycoside hydrolase, family 3, N-terminal domain"/>
    <property type="match status" value="1"/>
</dbReference>
<comment type="pathway">
    <text evidence="2">Glycan metabolism; cellulose degradation.</text>
</comment>
<dbReference type="FunFam" id="3.40.50.1700:FF:000003">
    <property type="entry name" value="Probable beta-glucosidase"/>
    <property type="match status" value="1"/>
</dbReference>
<evidence type="ECO:0000256" key="10">
    <source>
        <dbReference type="ARBA" id="ARBA00023326"/>
    </source>
</evidence>
<keyword evidence="12" id="KW-0732">Signal</keyword>
<dbReference type="EMBL" id="JAKELL010000067">
    <property type="protein sequence ID" value="KAH8985173.1"/>
    <property type="molecule type" value="Genomic_DNA"/>
</dbReference>
<comment type="caution">
    <text evidence="14">The sequence shown here is derived from an EMBL/GenBank/DDBJ whole genome shotgun (WGS) entry which is preliminary data.</text>
</comment>
<feature type="chain" id="PRO_5042061630" description="beta-glucosidase" evidence="12">
    <location>
        <begin position="18"/>
        <end position="865"/>
    </location>
</feature>
<keyword evidence="9" id="KW-0326">Glycosidase</keyword>
<sequence>MRPSAFLVLLGAGRILAASSPSSQLSYFPSSPGPSFSFPTPSGLSPSLSPSLPPYSSSVPTSPASSSSSGSGTSSSPLSSLHSSSTSGSGVLTQPLPSGSIPISSYPFVPFPSPSSEPPSSGVYPSASPNTPPPVDTPALVPDFGPAWTSAYEKAKAKVATFTLDQKVNITTGVGWQDGRCVGNIPSVGDFPGLCLDDSPLGVRFADFATVFPAAINAATTWKRSLIRARGVAMGKEHVGKGVNVALGPMMNMGRIAQGGRNWEGFGADPFLSGVGAYETILGMQSAGVQACAKHYINNEQEHDRTQSSSNVDDRTQHEIYAAPFLRSVMAGVASVMCSYNLVNGTYACENNSTLNSILKSEHSTISAITGLDMTMPGDITFNSGTSYFGAKPYCARVDDMATRILAGWYLLGQDSPSYPHTNFNAFHPLDQATNEHIDVQDDHDKVVREIDTASMVLLKNVGGALPLKKLRTLVLIGSDAGPAHGGGPNAFSSQTGIDGILAMGWGSGTAKFTYLISPYEALQARARKDHTSFSWVFNDFNLADARSAAIQQDAAIVFLQSDSGEGYITVDGNEGDRHVTTFPPYPLNLTAWHNGDALVKAVAAHNNNTIVVVNSVGPIILEPWIGHPNVTAVVWAGLGGTETGNALVDVLYGAVNPSGRLPYTIAKSPSDYSAQLAKGGTGDEVLNITYSEGLFIDYRHFDAVNIAPRYEFGFGLSYTTFEYSGLSISPVVGGQDQDGELEANWAAGKPSPQVVGSSTALWLHRPAFTVSFTVKNTGSVTGTEIPQLYLHFPVRAEEPPSVLRGFMDVELQPGEAQIVTITLSRYDLSTWDVVSQSWIRPAGSYSLSVGASSRDFRLKGKIPL</sequence>
<dbReference type="InterPro" id="IPR013783">
    <property type="entry name" value="Ig-like_fold"/>
</dbReference>
<dbReference type="FunFam" id="3.20.20.300:FF:000002">
    <property type="entry name" value="Probable beta-glucosidase"/>
    <property type="match status" value="1"/>
</dbReference>
<dbReference type="Pfam" id="PF00933">
    <property type="entry name" value="Glyco_hydro_3"/>
    <property type="match status" value="1"/>
</dbReference>
<dbReference type="Gene3D" id="2.60.40.10">
    <property type="entry name" value="Immunoglobulins"/>
    <property type="match status" value="1"/>
</dbReference>
<feature type="region of interest" description="Disordered" evidence="11">
    <location>
        <begin position="22"/>
        <end position="96"/>
    </location>
</feature>
<keyword evidence="8" id="KW-0119">Carbohydrate metabolism</keyword>
<evidence type="ECO:0000256" key="5">
    <source>
        <dbReference type="ARBA" id="ARBA00022801"/>
    </source>
</evidence>
<dbReference type="PRINTS" id="PR00133">
    <property type="entry name" value="GLHYDRLASE3"/>
</dbReference>
<dbReference type="EC" id="3.2.1.21" evidence="4"/>
<keyword evidence="10" id="KW-0624">Polysaccharide degradation</keyword>
<name>A0AAD4LA29_9AGAM</name>
<evidence type="ECO:0000256" key="4">
    <source>
        <dbReference type="ARBA" id="ARBA00012744"/>
    </source>
</evidence>
<evidence type="ECO:0000313" key="15">
    <source>
        <dbReference type="Proteomes" id="UP001201163"/>
    </source>
</evidence>
<evidence type="ECO:0000256" key="3">
    <source>
        <dbReference type="ARBA" id="ARBA00005336"/>
    </source>
</evidence>
<protein>
    <recommendedName>
        <fullName evidence="4">beta-glucosidase</fullName>
        <ecNumber evidence="4">3.2.1.21</ecNumber>
    </recommendedName>
</protein>
<dbReference type="Proteomes" id="UP001201163">
    <property type="component" value="Unassembled WGS sequence"/>
</dbReference>
<gene>
    <name evidence="14" type="ORF">EDB92DRAFT_2105701</name>
</gene>
<comment type="similarity">
    <text evidence="3">Belongs to the glycosyl hydrolase 3 family.</text>
</comment>
<dbReference type="PANTHER" id="PTHR42715">
    <property type="entry name" value="BETA-GLUCOSIDASE"/>
    <property type="match status" value="1"/>
</dbReference>
<dbReference type="PANTHER" id="PTHR42715:SF2">
    <property type="entry name" value="BETA-GLUCOSIDASE F-RELATED"/>
    <property type="match status" value="1"/>
</dbReference>
<feature type="signal peptide" evidence="12">
    <location>
        <begin position="1"/>
        <end position="17"/>
    </location>
</feature>
<organism evidence="14 15">
    <name type="scientific">Lactarius akahatsu</name>
    <dbReference type="NCBI Taxonomy" id="416441"/>
    <lineage>
        <taxon>Eukaryota</taxon>
        <taxon>Fungi</taxon>
        <taxon>Dikarya</taxon>
        <taxon>Basidiomycota</taxon>
        <taxon>Agaricomycotina</taxon>
        <taxon>Agaricomycetes</taxon>
        <taxon>Russulales</taxon>
        <taxon>Russulaceae</taxon>
        <taxon>Lactarius</taxon>
    </lineage>
</organism>
<dbReference type="InterPro" id="IPR017853">
    <property type="entry name" value="GH"/>
</dbReference>
<evidence type="ECO:0000256" key="6">
    <source>
        <dbReference type="ARBA" id="ARBA00023001"/>
    </source>
</evidence>
<dbReference type="InterPro" id="IPR026891">
    <property type="entry name" value="Fn3-like"/>
</dbReference>
<evidence type="ECO:0000256" key="12">
    <source>
        <dbReference type="SAM" id="SignalP"/>
    </source>
</evidence>
<dbReference type="SMART" id="SM01217">
    <property type="entry name" value="Fn3_like"/>
    <property type="match status" value="1"/>
</dbReference>
<keyword evidence="7" id="KW-0325">Glycoprotein</keyword>
<dbReference type="SUPFAM" id="SSF51445">
    <property type="entry name" value="(Trans)glycosidases"/>
    <property type="match status" value="1"/>
</dbReference>
<comment type="catalytic activity">
    <reaction evidence="1">
        <text>Hydrolysis of terminal, non-reducing beta-D-glucosyl residues with release of beta-D-glucose.</text>
        <dbReference type="EC" id="3.2.1.21"/>
    </reaction>
</comment>
<dbReference type="AlphaFoldDB" id="A0AAD4LA29"/>
<evidence type="ECO:0000256" key="2">
    <source>
        <dbReference type="ARBA" id="ARBA00004987"/>
    </source>
</evidence>
<evidence type="ECO:0000256" key="8">
    <source>
        <dbReference type="ARBA" id="ARBA00023277"/>
    </source>
</evidence>
<accession>A0AAD4LA29</accession>
<keyword evidence="5" id="KW-0378">Hydrolase</keyword>
<dbReference type="SUPFAM" id="SSF52279">
    <property type="entry name" value="Beta-D-glucan exohydrolase, C-terminal domain"/>
    <property type="match status" value="1"/>
</dbReference>
<dbReference type="InterPro" id="IPR050288">
    <property type="entry name" value="Cellulose_deg_GH3"/>
</dbReference>
<dbReference type="Pfam" id="PF14310">
    <property type="entry name" value="Fn3-like"/>
    <property type="match status" value="1"/>
</dbReference>
<dbReference type="GO" id="GO:0030245">
    <property type="term" value="P:cellulose catabolic process"/>
    <property type="evidence" value="ECO:0007669"/>
    <property type="project" value="UniProtKB-KW"/>
</dbReference>